<feature type="transmembrane region" description="Helical" evidence="1">
    <location>
        <begin position="291"/>
        <end position="310"/>
    </location>
</feature>
<feature type="transmembrane region" description="Helical" evidence="1">
    <location>
        <begin position="82"/>
        <end position="100"/>
    </location>
</feature>
<dbReference type="NCBIfam" id="TIGR04112">
    <property type="entry name" value="seleno_YedE"/>
    <property type="match status" value="1"/>
</dbReference>
<reference evidence="2" key="2">
    <citation type="submission" date="2024-06" db="EMBL/GenBank/DDBJ databases">
        <authorList>
            <person name="Petrova K.O."/>
            <person name="Toshchakov S.V."/>
            <person name="Boltjanskaja Y.V."/>
            <person name="Kevbrin V."/>
        </authorList>
    </citation>
    <scope>NUCLEOTIDE SEQUENCE</scope>
    <source>
        <strain evidence="2">Z-910T</strain>
    </source>
</reference>
<feature type="transmembrane region" description="Helical" evidence="1">
    <location>
        <begin position="153"/>
        <end position="173"/>
    </location>
</feature>
<proteinExistence type="predicted"/>
<gene>
    <name evidence="2" type="primary">yedE</name>
    <name evidence="2" type="ORF">PRVXT_002863</name>
</gene>
<protein>
    <submittedName>
        <fullName evidence="2">YedE family putative selenium transporter</fullName>
    </submittedName>
</protein>
<reference evidence="2" key="1">
    <citation type="journal article" date="2013" name="Extremophiles">
        <title>Proteinivorax tanatarense gen. nov., sp. nov., an anaerobic, haloalkaliphilic, proteolytic bacterium isolated from a decaying algal bloom, and proposal of Proteinivoraceae fam. nov.</title>
        <authorList>
            <person name="Kevbrin V."/>
            <person name="Boltyanskaya Y."/>
            <person name="Zhilina T."/>
            <person name="Kolganova T."/>
            <person name="Lavrentjeva E."/>
            <person name="Kuznetsov B."/>
        </authorList>
    </citation>
    <scope>NUCLEOTIDE SEQUENCE</scope>
    <source>
        <strain evidence="2">Z-910T</strain>
    </source>
</reference>
<feature type="transmembrane region" description="Helical" evidence="1">
    <location>
        <begin position="222"/>
        <end position="247"/>
    </location>
</feature>
<evidence type="ECO:0000256" key="1">
    <source>
        <dbReference type="SAM" id="Phobius"/>
    </source>
</evidence>
<feature type="transmembrane region" description="Helical" evidence="1">
    <location>
        <begin position="322"/>
        <end position="342"/>
    </location>
</feature>
<dbReference type="InterPro" id="IPR007272">
    <property type="entry name" value="Sulf_transp_TsuA/YedE"/>
</dbReference>
<dbReference type="InterPro" id="IPR026366">
    <property type="entry name" value="Seleno_YedE"/>
</dbReference>
<feature type="transmembrane region" description="Helical" evidence="1">
    <location>
        <begin position="52"/>
        <end position="70"/>
    </location>
</feature>
<dbReference type="EMBL" id="CP158367">
    <property type="protein sequence ID" value="XBX74804.1"/>
    <property type="molecule type" value="Genomic_DNA"/>
</dbReference>
<keyword evidence="1" id="KW-0812">Transmembrane</keyword>
<accession>A0AAU7VL06</accession>
<keyword evidence="1" id="KW-1133">Transmembrane helix</keyword>
<keyword evidence="1" id="KW-0472">Membrane</keyword>
<feature type="transmembrane region" description="Helical" evidence="1">
    <location>
        <begin position="106"/>
        <end position="132"/>
    </location>
</feature>
<name>A0AAU7VL06_9FIRM</name>
<organism evidence="2">
    <name type="scientific">Proteinivorax tanatarense</name>
    <dbReference type="NCBI Taxonomy" id="1260629"/>
    <lineage>
        <taxon>Bacteria</taxon>
        <taxon>Bacillati</taxon>
        <taxon>Bacillota</taxon>
        <taxon>Clostridia</taxon>
        <taxon>Eubacteriales</taxon>
        <taxon>Proteinivoracaceae</taxon>
        <taxon>Proteinivorax</taxon>
    </lineage>
</organism>
<dbReference type="RefSeq" id="WP_350343553.1">
    <property type="nucleotide sequence ID" value="NZ_CP158367.1"/>
</dbReference>
<feature type="transmembrane region" description="Helical" evidence="1">
    <location>
        <begin position="259"/>
        <end position="279"/>
    </location>
</feature>
<dbReference type="AlphaFoldDB" id="A0AAU7VL06"/>
<sequence>MKKLLTVGIIVGFISAILTKLGNPVNMGFCIACFLRDIAGGLNMHQAGVVQYLRPEIAGLVLGAFMISLTKNEFKVESGSSPLLRFFIAIFMMVGAMVFLGCPLRMVLRIAGGDLNAIIGLFGFIFGIYLGLKALKGGFSLGKATKQQNKTSGYVMPAFFVMLLIFVVIKPGFINFSTEGPGSATAPIIIALGVGILVGMLAQRSRLCMAGGIRDVIMIKDFHMVSGFLGILIAAFITNLALGNFSLGFAEQNVAHTEHIWNFLGLTLVGFCAILLGGCPLRQLILTGQGNLDAAFTVLGMIVGGAVVHNFETAASPAGVPINGKIALVISFLILAVIVAAHSKKIMVRRNKDVSIGR</sequence>
<dbReference type="Pfam" id="PF04143">
    <property type="entry name" value="Sulf_transp"/>
    <property type="match status" value="1"/>
</dbReference>
<evidence type="ECO:0000313" key="2">
    <source>
        <dbReference type="EMBL" id="XBX74804.1"/>
    </source>
</evidence>
<feature type="transmembrane region" description="Helical" evidence="1">
    <location>
        <begin position="185"/>
        <end position="202"/>
    </location>
</feature>